<reference evidence="1" key="2">
    <citation type="journal article" date="2015" name="Data Brief">
        <title>Shoot transcriptome of the giant reed, Arundo donax.</title>
        <authorList>
            <person name="Barrero R.A."/>
            <person name="Guerrero F.D."/>
            <person name="Moolhuijzen P."/>
            <person name="Goolsby J.A."/>
            <person name="Tidwell J."/>
            <person name="Bellgard S.E."/>
            <person name="Bellgard M.I."/>
        </authorList>
    </citation>
    <scope>NUCLEOTIDE SEQUENCE</scope>
    <source>
        <tissue evidence="1">Shoot tissue taken approximately 20 cm above the soil surface</tissue>
    </source>
</reference>
<name>A0A0A8YM67_ARUDO</name>
<proteinExistence type="predicted"/>
<dbReference type="EMBL" id="GBRH01274258">
    <property type="protein sequence ID" value="JAD23637.1"/>
    <property type="molecule type" value="Transcribed_RNA"/>
</dbReference>
<evidence type="ECO:0000313" key="1">
    <source>
        <dbReference type="EMBL" id="JAD23637.1"/>
    </source>
</evidence>
<dbReference type="AlphaFoldDB" id="A0A0A8YM67"/>
<accession>A0A0A8YM67</accession>
<sequence>MDLSTYLKLLQLKPPIITIQSLVHYASRQYFPCCSIITWRAAKQEQPISSTKIGMYIKVQMRMHAS</sequence>
<organism evidence="1">
    <name type="scientific">Arundo donax</name>
    <name type="common">Giant reed</name>
    <name type="synonym">Donax arundinaceus</name>
    <dbReference type="NCBI Taxonomy" id="35708"/>
    <lineage>
        <taxon>Eukaryota</taxon>
        <taxon>Viridiplantae</taxon>
        <taxon>Streptophyta</taxon>
        <taxon>Embryophyta</taxon>
        <taxon>Tracheophyta</taxon>
        <taxon>Spermatophyta</taxon>
        <taxon>Magnoliopsida</taxon>
        <taxon>Liliopsida</taxon>
        <taxon>Poales</taxon>
        <taxon>Poaceae</taxon>
        <taxon>PACMAD clade</taxon>
        <taxon>Arundinoideae</taxon>
        <taxon>Arundineae</taxon>
        <taxon>Arundo</taxon>
    </lineage>
</organism>
<protein>
    <submittedName>
        <fullName evidence="1">Uncharacterized protein</fullName>
    </submittedName>
</protein>
<reference evidence="1" key="1">
    <citation type="submission" date="2014-09" db="EMBL/GenBank/DDBJ databases">
        <authorList>
            <person name="Magalhaes I.L.F."/>
            <person name="Oliveira U."/>
            <person name="Santos F.R."/>
            <person name="Vidigal T.H.D.A."/>
            <person name="Brescovit A.D."/>
            <person name="Santos A.J."/>
        </authorList>
    </citation>
    <scope>NUCLEOTIDE SEQUENCE</scope>
    <source>
        <tissue evidence="1">Shoot tissue taken approximately 20 cm above the soil surface</tissue>
    </source>
</reference>